<evidence type="ECO:0000256" key="6">
    <source>
        <dbReference type="ARBA" id="ARBA00022997"/>
    </source>
</evidence>
<dbReference type="Pfam" id="PF00557">
    <property type="entry name" value="Peptidase_M24"/>
    <property type="match status" value="1"/>
</dbReference>
<evidence type="ECO:0000256" key="11">
    <source>
        <dbReference type="ARBA" id="ARBA00044141"/>
    </source>
</evidence>
<evidence type="ECO:0000256" key="12">
    <source>
        <dbReference type="ARBA" id="ARBA00044252"/>
    </source>
</evidence>
<keyword evidence="3" id="KW-0645">Protease</keyword>
<evidence type="ECO:0000313" key="18">
    <source>
        <dbReference type="Proteomes" id="UP000007264"/>
    </source>
</evidence>
<keyword evidence="18" id="KW-1185">Reference proteome</keyword>
<dbReference type="EC" id="3.4.13.9" evidence="10"/>
<evidence type="ECO:0000256" key="1">
    <source>
        <dbReference type="ARBA" id="ARBA00001936"/>
    </source>
</evidence>
<dbReference type="EMBL" id="AGSI01000001">
    <property type="protein sequence ID" value="EIE27549.1"/>
    <property type="molecule type" value="Genomic_DNA"/>
</dbReference>
<proteinExistence type="inferred from homology"/>
<comment type="similarity">
    <text evidence="9">Belongs to the peptidase M24B family. Eukaryotic-type prolidase subfamily.</text>
</comment>
<feature type="domain" description="Aminopeptidase P N-terminal" evidence="16">
    <location>
        <begin position="19"/>
        <end position="161"/>
    </location>
</feature>
<evidence type="ECO:0000256" key="8">
    <source>
        <dbReference type="ARBA" id="ARBA00023211"/>
    </source>
</evidence>
<comment type="caution">
    <text evidence="17">The sequence shown here is derived from an EMBL/GenBank/DDBJ whole genome shotgun (WGS) entry which is preliminary data.</text>
</comment>
<dbReference type="Gene3D" id="3.90.230.10">
    <property type="entry name" value="Creatinase/methionine aminopeptidase superfamily"/>
    <property type="match status" value="1"/>
</dbReference>
<evidence type="ECO:0000256" key="10">
    <source>
        <dbReference type="ARBA" id="ARBA00044051"/>
    </source>
</evidence>
<dbReference type="GeneID" id="17045564"/>
<keyword evidence="7" id="KW-0482">Metalloprotease</keyword>
<comment type="cofactor">
    <cofactor evidence="1">
        <name>Mn(2+)</name>
        <dbReference type="ChEBI" id="CHEBI:29035"/>
    </cofactor>
</comment>
<dbReference type="SUPFAM" id="SSF53092">
    <property type="entry name" value="Creatinase/prolidase N-terminal domain"/>
    <property type="match status" value="1"/>
</dbReference>
<dbReference type="SMART" id="SM01011">
    <property type="entry name" value="AMP_N"/>
    <property type="match status" value="1"/>
</dbReference>
<evidence type="ECO:0000256" key="2">
    <source>
        <dbReference type="ARBA" id="ARBA00011738"/>
    </source>
</evidence>
<dbReference type="GO" id="GO:0030145">
    <property type="term" value="F:manganese ion binding"/>
    <property type="evidence" value="ECO:0007669"/>
    <property type="project" value="InterPro"/>
</dbReference>
<dbReference type="PANTHER" id="PTHR48480:SF2">
    <property type="entry name" value="PEPTIDASE D"/>
    <property type="match status" value="1"/>
</dbReference>
<dbReference type="GO" id="GO:0006508">
    <property type="term" value="P:proteolysis"/>
    <property type="evidence" value="ECO:0007669"/>
    <property type="project" value="UniProtKB-KW"/>
</dbReference>
<keyword evidence="5" id="KW-0378">Hydrolase</keyword>
<dbReference type="InterPro" id="IPR000994">
    <property type="entry name" value="Pept_M24"/>
</dbReference>
<evidence type="ECO:0000256" key="13">
    <source>
        <dbReference type="ARBA" id="ARBA00044284"/>
    </source>
</evidence>
<dbReference type="SUPFAM" id="SSF55920">
    <property type="entry name" value="Creatinase/aminopeptidase"/>
    <property type="match status" value="1"/>
</dbReference>
<dbReference type="InterPro" id="IPR029149">
    <property type="entry name" value="Creatin/AminoP/Spt16_N"/>
</dbReference>
<dbReference type="Gene3D" id="3.40.350.10">
    <property type="entry name" value="Creatinase/prolidase N-terminal domain"/>
    <property type="match status" value="1"/>
</dbReference>
<dbReference type="eggNOG" id="KOG2737">
    <property type="taxonomic scope" value="Eukaryota"/>
</dbReference>
<dbReference type="PANTHER" id="PTHR48480">
    <property type="match status" value="1"/>
</dbReference>
<dbReference type="InterPro" id="IPR052433">
    <property type="entry name" value="X-Pro_dipept-like"/>
</dbReference>
<evidence type="ECO:0000256" key="7">
    <source>
        <dbReference type="ARBA" id="ARBA00023049"/>
    </source>
</evidence>
<reference evidence="17 18" key="1">
    <citation type="journal article" date="2012" name="Genome Biol.">
        <title>The genome of the polar eukaryotic microalga coccomyxa subellipsoidea reveals traits of cold adaptation.</title>
        <authorList>
            <person name="Blanc G."/>
            <person name="Agarkova I."/>
            <person name="Grimwood J."/>
            <person name="Kuo A."/>
            <person name="Brueggeman A."/>
            <person name="Dunigan D."/>
            <person name="Gurnon J."/>
            <person name="Ladunga I."/>
            <person name="Lindquist E."/>
            <person name="Lucas S."/>
            <person name="Pangilinan J."/>
            <person name="Proschold T."/>
            <person name="Salamov A."/>
            <person name="Schmutz J."/>
            <person name="Weeks D."/>
            <person name="Yamada T."/>
            <person name="Claverie J.M."/>
            <person name="Grigoriev I."/>
            <person name="Van Etten J."/>
            <person name="Lomsadze A."/>
            <person name="Borodovsky M."/>
        </authorList>
    </citation>
    <scope>NUCLEOTIDE SEQUENCE [LARGE SCALE GENOMIC DNA]</scope>
    <source>
        <strain evidence="17 18">C-169</strain>
    </source>
</reference>
<evidence type="ECO:0000256" key="5">
    <source>
        <dbReference type="ARBA" id="ARBA00022801"/>
    </source>
</evidence>
<dbReference type="CDD" id="cd01087">
    <property type="entry name" value="Prolidase"/>
    <property type="match status" value="1"/>
</dbReference>
<evidence type="ECO:0000313" key="17">
    <source>
        <dbReference type="EMBL" id="EIE27549.1"/>
    </source>
</evidence>
<comment type="catalytic activity">
    <reaction evidence="15">
        <text>Xaa-L-Pro dipeptide + H2O = an L-alpha-amino acid + L-proline</text>
        <dbReference type="Rhea" id="RHEA:76407"/>
        <dbReference type="ChEBI" id="CHEBI:15377"/>
        <dbReference type="ChEBI" id="CHEBI:59869"/>
        <dbReference type="ChEBI" id="CHEBI:60039"/>
        <dbReference type="ChEBI" id="CHEBI:195196"/>
        <dbReference type="EC" id="3.4.13.9"/>
    </reaction>
</comment>
<dbReference type="InterPro" id="IPR036005">
    <property type="entry name" value="Creatinase/aminopeptidase-like"/>
</dbReference>
<protein>
    <recommendedName>
        <fullName evidence="11">Xaa-Pro dipeptidase</fullName>
        <ecNumber evidence="10">3.4.13.9</ecNumber>
    </recommendedName>
    <alternativeName>
        <fullName evidence="14">Imidodipeptidase</fullName>
    </alternativeName>
    <alternativeName>
        <fullName evidence="12">Peptidase D</fullName>
    </alternativeName>
    <alternativeName>
        <fullName evidence="13">Proline dipeptidase</fullName>
    </alternativeName>
</protein>
<evidence type="ECO:0000256" key="14">
    <source>
        <dbReference type="ARBA" id="ARBA00044351"/>
    </source>
</evidence>
<dbReference type="MEROPS" id="M24.007"/>
<dbReference type="AlphaFoldDB" id="I0ZA80"/>
<dbReference type="OrthoDB" id="10261878at2759"/>
<evidence type="ECO:0000256" key="15">
    <source>
        <dbReference type="ARBA" id="ARBA00048994"/>
    </source>
</evidence>
<evidence type="ECO:0000256" key="4">
    <source>
        <dbReference type="ARBA" id="ARBA00022723"/>
    </source>
</evidence>
<evidence type="ECO:0000259" key="16">
    <source>
        <dbReference type="SMART" id="SM01011"/>
    </source>
</evidence>
<comment type="subunit">
    <text evidence="2">Homodimer.</text>
</comment>
<dbReference type="GO" id="GO:0070006">
    <property type="term" value="F:metalloaminopeptidase activity"/>
    <property type="evidence" value="ECO:0007669"/>
    <property type="project" value="InterPro"/>
</dbReference>
<dbReference type="InterPro" id="IPR007865">
    <property type="entry name" value="Aminopep_P_N"/>
</dbReference>
<dbReference type="RefSeq" id="XP_005652093.1">
    <property type="nucleotide sequence ID" value="XM_005652036.1"/>
</dbReference>
<gene>
    <name evidence="17" type="ORF">COCSUDRAFT_26791</name>
</gene>
<keyword evidence="8" id="KW-0464">Manganese</keyword>
<keyword evidence="6" id="KW-0224">Dipeptidase</keyword>
<dbReference type="GO" id="GO:0102009">
    <property type="term" value="F:proline dipeptidase activity"/>
    <property type="evidence" value="ECO:0007669"/>
    <property type="project" value="UniProtKB-EC"/>
</dbReference>
<evidence type="ECO:0000256" key="3">
    <source>
        <dbReference type="ARBA" id="ARBA00022670"/>
    </source>
</evidence>
<dbReference type="Pfam" id="PF05195">
    <property type="entry name" value="AMP_N"/>
    <property type="match status" value="1"/>
</dbReference>
<dbReference type="Proteomes" id="UP000007264">
    <property type="component" value="Unassembled WGS sequence"/>
</dbReference>
<organism evidence="17 18">
    <name type="scientific">Coccomyxa subellipsoidea (strain C-169)</name>
    <name type="common">Green microalga</name>
    <dbReference type="NCBI Taxonomy" id="574566"/>
    <lineage>
        <taxon>Eukaryota</taxon>
        <taxon>Viridiplantae</taxon>
        <taxon>Chlorophyta</taxon>
        <taxon>core chlorophytes</taxon>
        <taxon>Trebouxiophyceae</taxon>
        <taxon>Trebouxiophyceae incertae sedis</taxon>
        <taxon>Coccomyxaceae</taxon>
        <taxon>Coccomyxa</taxon>
        <taxon>Coccomyxa subellipsoidea</taxon>
    </lineage>
</organism>
<dbReference type="STRING" id="574566.I0ZA80"/>
<sequence length="498" mass="54835">MRLMSAPANMEGSFWMGAKTMKISRGNLLGGIRSKVLDRCRKTFEKDKQGVIILKGGGPFHIYSTDMEGIFRQESYFHYIFGVENEDCYGALDIRDGKTILFMPRLPDSYAVWMGEIKGPDYYRKHYSVDAVFYTDEMSDRLAALNAPQLHLLSGVNSDSGSKTEEAFFDGSEAFKVERAVLFNILADCRATKTEEELEVMQYANDVASAAHVEVMRRCKPGMMEYQLESTFLNFCYAEGGCRHAPYTPICASGPNGAILHYGHAGAPNDRQIGEGDMLLMDMGCEYYAYDSDITCSFPASGRFSADQKHIYEAVLAAHTAVIAGMQPGVSWPDLQLVAERCILLGLKLAGIVDGNVEEMVDQRIGALFMPHGLGHLLGIDTHDVGGYLPGLPPRIDKPGLRSLRTARILEEGMVLTVEPGCYFNPFLLKPALDDPKSARYLVRDRIESLLGFGGVRLEDNVVVTGDGARSMTNVPRQVEDVEAVMAGGPWPPTAKSA</sequence>
<name>I0ZA80_COCSC</name>
<keyword evidence="4" id="KW-0479">Metal-binding</keyword>
<accession>I0ZA80</accession>
<dbReference type="KEGG" id="csl:COCSUDRAFT_26791"/>
<evidence type="ECO:0000256" key="9">
    <source>
        <dbReference type="ARBA" id="ARBA00043990"/>
    </source>
</evidence>
<dbReference type="FunFam" id="3.90.230.10:FF:000002">
    <property type="entry name" value="Xaa-Pro aminopeptidase 3"/>
    <property type="match status" value="1"/>
</dbReference>